<evidence type="ECO:0000313" key="2">
    <source>
        <dbReference type="EMBL" id="MDX3136152.1"/>
    </source>
</evidence>
<name>A0AAJ2PZD1_9ACTN</name>
<dbReference type="InterPro" id="IPR050266">
    <property type="entry name" value="AB_hydrolase_sf"/>
</dbReference>
<keyword evidence="2" id="KW-0378">Hydrolase</keyword>
<dbReference type="GO" id="GO:0016020">
    <property type="term" value="C:membrane"/>
    <property type="evidence" value="ECO:0007669"/>
    <property type="project" value="TreeGrafter"/>
</dbReference>
<dbReference type="InterPro" id="IPR029058">
    <property type="entry name" value="AB_hydrolase_fold"/>
</dbReference>
<protein>
    <submittedName>
        <fullName evidence="2">Alpha/beta hydrolase</fullName>
    </submittedName>
</protein>
<evidence type="ECO:0000259" key="1">
    <source>
        <dbReference type="Pfam" id="PF00561"/>
    </source>
</evidence>
<dbReference type="Pfam" id="PF00561">
    <property type="entry name" value="Abhydrolase_1"/>
    <property type="match status" value="1"/>
</dbReference>
<dbReference type="EMBL" id="JARAWN010000516">
    <property type="protein sequence ID" value="MDX3136152.1"/>
    <property type="molecule type" value="Genomic_DNA"/>
</dbReference>
<feature type="domain" description="AB hydrolase-1" evidence="1">
    <location>
        <begin position="22"/>
        <end position="265"/>
    </location>
</feature>
<dbReference type="PANTHER" id="PTHR43798">
    <property type="entry name" value="MONOACYLGLYCEROL LIPASE"/>
    <property type="match status" value="1"/>
</dbReference>
<dbReference type="InterPro" id="IPR000073">
    <property type="entry name" value="AB_hydrolase_1"/>
</dbReference>
<dbReference type="Proteomes" id="UP001273589">
    <property type="component" value="Unassembled WGS sequence"/>
</dbReference>
<dbReference type="Gene3D" id="3.40.50.1820">
    <property type="entry name" value="alpha/beta hydrolase"/>
    <property type="match status" value="1"/>
</dbReference>
<reference evidence="2" key="1">
    <citation type="journal article" date="2023" name="Microb. Genom.">
        <title>Mesoterricola silvestris gen. nov., sp. nov., Mesoterricola sediminis sp. nov., Geothrix oryzae sp. nov., Geothrix edaphica sp. nov., Geothrix rubra sp. nov., and Geothrix limicola sp. nov., six novel members of Acidobacteriota isolated from soils.</title>
        <authorList>
            <person name="Weisberg A.J."/>
            <person name="Pearce E."/>
            <person name="Kramer C.G."/>
            <person name="Chang J.H."/>
            <person name="Clarke C.R."/>
        </authorList>
    </citation>
    <scope>NUCLEOTIDE SEQUENCE</scope>
    <source>
        <strain evidence="2">ND06-05F</strain>
    </source>
</reference>
<dbReference type="RefSeq" id="WP_319698973.1">
    <property type="nucleotide sequence ID" value="NZ_JARAWN010000516.1"/>
</dbReference>
<sequence>MPTFRAPDGTLLAHRTYGDGSPLVCLPGGPMRSSAYLGDLGGLASHRRLVMLDLRGTGESAVPEDSGSYRCDRLVGDVEALREELGVERVDLLAHCAGANVAAAYVRAYPERVGRLALVTPSPIGVGIEVGIEDRLAVARLREGEPWFGEAFAALEEVAAGRGTERHWAAVAPFLHGRLDEAARALDAADAEQRNPEAAAVFGSEGAFDPEGTRAAFRRFGAPVLVLAGEVDLNSPPETAMREYASLFPAAEFVVQPGAGHHPWLDDGDRFVETVAKFLDREN</sequence>
<dbReference type="PANTHER" id="PTHR43798:SF27">
    <property type="entry name" value="HYDROLASE ALPHA_BETA HYDROLASE FOLD FAMILY"/>
    <property type="match status" value="1"/>
</dbReference>
<proteinExistence type="predicted"/>
<organism evidence="2 3">
    <name type="scientific">Streptomyces europaeiscabiei</name>
    <dbReference type="NCBI Taxonomy" id="146819"/>
    <lineage>
        <taxon>Bacteria</taxon>
        <taxon>Bacillati</taxon>
        <taxon>Actinomycetota</taxon>
        <taxon>Actinomycetes</taxon>
        <taxon>Kitasatosporales</taxon>
        <taxon>Streptomycetaceae</taxon>
        <taxon>Streptomyces</taxon>
    </lineage>
</organism>
<accession>A0AAJ2PZD1</accession>
<gene>
    <name evidence="2" type="ORF">PV367_41620</name>
</gene>
<comment type="caution">
    <text evidence="2">The sequence shown here is derived from an EMBL/GenBank/DDBJ whole genome shotgun (WGS) entry which is preliminary data.</text>
</comment>
<dbReference type="SUPFAM" id="SSF53474">
    <property type="entry name" value="alpha/beta-Hydrolases"/>
    <property type="match status" value="1"/>
</dbReference>
<dbReference type="AlphaFoldDB" id="A0AAJ2PZD1"/>
<evidence type="ECO:0000313" key="3">
    <source>
        <dbReference type="Proteomes" id="UP001273589"/>
    </source>
</evidence>
<dbReference type="GO" id="GO:0016787">
    <property type="term" value="F:hydrolase activity"/>
    <property type="evidence" value="ECO:0007669"/>
    <property type="project" value="UniProtKB-KW"/>
</dbReference>